<evidence type="ECO:0000256" key="9">
    <source>
        <dbReference type="ARBA" id="ARBA00023242"/>
    </source>
</evidence>
<keyword evidence="9" id="KW-0539">Nucleus</keyword>
<dbReference type="EMBL" id="CM007903">
    <property type="protein sequence ID" value="OTF97805.1"/>
    <property type="molecule type" value="Genomic_DNA"/>
</dbReference>
<dbReference type="InterPro" id="IPR018501">
    <property type="entry name" value="DDT_dom"/>
</dbReference>
<feature type="domain" description="DDT" evidence="12">
    <location>
        <begin position="446"/>
        <end position="511"/>
    </location>
</feature>
<evidence type="ECO:0000313" key="13">
    <source>
        <dbReference type="EMBL" id="KAF5791392.1"/>
    </source>
</evidence>
<dbReference type="Pfam" id="PF10497">
    <property type="entry name" value="zf-4CXXC_R1"/>
    <property type="match status" value="1"/>
</dbReference>
<organism evidence="14 15">
    <name type="scientific">Helianthus annuus</name>
    <name type="common">Common sunflower</name>
    <dbReference type="NCBI Taxonomy" id="4232"/>
    <lineage>
        <taxon>Eukaryota</taxon>
        <taxon>Viridiplantae</taxon>
        <taxon>Streptophyta</taxon>
        <taxon>Embryophyta</taxon>
        <taxon>Tracheophyta</taxon>
        <taxon>Spermatophyta</taxon>
        <taxon>Magnoliopsida</taxon>
        <taxon>eudicotyledons</taxon>
        <taxon>Gunneridae</taxon>
        <taxon>Pentapetalae</taxon>
        <taxon>asterids</taxon>
        <taxon>campanulids</taxon>
        <taxon>Asterales</taxon>
        <taxon>Asteraceae</taxon>
        <taxon>Asteroideae</taxon>
        <taxon>Heliantheae alliance</taxon>
        <taxon>Heliantheae</taxon>
        <taxon>Helianthus</taxon>
    </lineage>
</organism>
<evidence type="ECO:0000256" key="4">
    <source>
        <dbReference type="ARBA" id="ARBA00022499"/>
    </source>
</evidence>
<evidence type="ECO:0000256" key="6">
    <source>
        <dbReference type="ARBA" id="ARBA00022843"/>
    </source>
</evidence>
<evidence type="ECO:0000256" key="10">
    <source>
        <dbReference type="SAM" id="Coils"/>
    </source>
</evidence>
<dbReference type="EMBL" id="MNCJ02000324">
    <property type="protein sequence ID" value="KAF5791392.1"/>
    <property type="molecule type" value="Genomic_DNA"/>
</dbReference>
<keyword evidence="15" id="KW-1185">Reference proteome</keyword>
<dbReference type="PANTHER" id="PTHR31169:SF8">
    <property type="entry name" value="ZINC-FINGER DOMAIN OF MONOAMINE-OXIDASE A REPRESSOR R1 PROTEIN"/>
    <property type="match status" value="1"/>
</dbReference>
<feature type="compositionally biased region" description="Low complexity" evidence="11">
    <location>
        <begin position="250"/>
        <end position="263"/>
    </location>
</feature>
<dbReference type="SMART" id="SM00571">
    <property type="entry name" value="DDT"/>
    <property type="match status" value="1"/>
</dbReference>
<feature type="compositionally biased region" description="Polar residues" evidence="11">
    <location>
        <begin position="304"/>
        <end position="317"/>
    </location>
</feature>
<feature type="region of interest" description="Disordered" evidence="11">
    <location>
        <begin position="289"/>
        <end position="359"/>
    </location>
</feature>
<feature type="region of interest" description="Disordered" evidence="11">
    <location>
        <begin position="1"/>
        <end position="58"/>
    </location>
</feature>
<dbReference type="OMA" id="LEEWICP"/>
<reference evidence="14" key="2">
    <citation type="submission" date="2017-02" db="EMBL/GenBank/DDBJ databases">
        <title>Sunflower complete genome.</title>
        <authorList>
            <person name="Langlade N."/>
            <person name="Munos S."/>
        </authorList>
    </citation>
    <scope>NUCLEOTIDE SEQUENCE [LARGE SCALE GENOMIC DNA]</scope>
    <source>
        <tissue evidence="14">Leaves</tissue>
    </source>
</reference>
<reference evidence="13 15" key="1">
    <citation type="journal article" date="2017" name="Nature">
        <title>The sunflower genome provides insights into oil metabolism, flowering and Asterid evolution.</title>
        <authorList>
            <person name="Badouin H."/>
            <person name="Gouzy J."/>
            <person name="Grassa C.J."/>
            <person name="Murat F."/>
            <person name="Staton S.E."/>
            <person name="Cottret L."/>
            <person name="Lelandais-Briere C."/>
            <person name="Owens G.L."/>
            <person name="Carrere S."/>
            <person name="Mayjonade B."/>
            <person name="Legrand L."/>
            <person name="Gill N."/>
            <person name="Kane N.C."/>
            <person name="Bowers J.E."/>
            <person name="Hubner S."/>
            <person name="Bellec A."/>
            <person name="Berard A."/>
            <person name="Berges H."/>
            <person name="Blanchet N."/>
            <person name="Boniface M.C."/>
            <person name="Brunel D."/>
            <person name="Catrice O."/>
            <person name="Chaidir N."/>
            <person name="Claudel C."/>
            <person name="Donnadieu C."/>
            <person name="Faraut T."/>
            <person name="Fievet G."/>
            <person name="Helmstetter N."/>
            <person name="King M."/>
            <person name="Knapp S.J."/>
            <person name="Lai Z."/>
            <person name="Le Paslier M.C."/>
            <person name="Lippi Y."/>
            <person name="Lorenzon L."/>
            <person name="Mandel J.R."/>
            <person name="Marage G."/>
            <person name="Marchand G."/>
            <person name="Marquand E."/>
            <person name="Bret-Mestries E."/>
            <person name="Morien E."/>
            <person name="Nambeesan S."/>
            <person name="Nguyen T."/>
            <person name="Pegot-Espagnet P."/>
            <person name="Pouilly N."/>
            <person name="Raftis F."/>
            <person name="Sallet E."/>
            <person name="Schiex T."/>
            <person name="Thomas J."/>
            <person name="Vandecasteele C."/>
            <person name="Vares D."/>
            <person name="Vear F."/>
            <person name="Vautrin S."/>
            <person name="Crespi M."/>
            <person name="Mangin B."/>
            <person name="Burke J.M."/>
            <person name="Salse J."/>
            <person name="Munos S."/>
            <person name="Vincourt P."/>
            <person name="Rieseberg L.H."/>
            <person name="Langlade N.B."/>
        </authorList>
    </citation>
    <scope>NUCLEOTIDE SEQUENCE [LARGE SCALE GENOMIC DNA]</scope>
    <source>
        <strain evidence="15">cv. SF193</strain>
        <tissue evidence="13">Leaves</tissue>
    </source>
</reference>
<evidence type="ECO:0000256" key="2">
    <source>
        <dbReference type="ARBA" id="ARBA00004496"/>
    </source>
</evidence>
<dbReference type="GO" id="GO:0005634">
    <property type="term" value="C:nucleus"/>
    <property type="evidence" value="ECO:0000318"/>
    <property type="project" value="GO_Central"/>
</dbReference>
<keyword evidence="7" id="KW-0805">Transcription regulation</keyword>
<reference evidence="13" key="3">
    <citation type="submission" date="2020-06" db="EMBL/GenBank/DDBJ databases">
        <title>Helianthus annuus Genome sequencing and assembly Release 2.</title>
        <authorList>
            <person name="Gouzy J."/>
            <person name="Langlade N."/>
            <person name="Munos S."/>
        </authorList>
    </citation>
    <scope>NUCLEOTIDE SEQUENCE</scope>
    <source>
        <tissue evidence="13">Leaves</tissue>
    </source>
</reference>
<gene>
    <name evidence="14" type="ORF">HannXRQ_Chr14g0438691</name>
    <name evidence="13" type="ORF">HanXRQr2_Chr09g0394271</name>
</gene>
<dbReference type="STRING" id="4232.A0A251SHN0"/>
<evidence type="ECO:0000256" key="5">
    <source>
        <dbReference type="ARBA" id="ARBA00022553"/>
    </source>
</evidence>
<dbReference type="FunCoup" id="A0A251SHN0">
    <property type="interactions" value="1375"/>
</dbReference>
<dbReference type="AlphaFoldDB" id="A0A251SHN0"/>
<dbReference type="GO" id="GO:0006355">
    <property type="term" value="P:regulation of DNA-templated transcription"/>
    <property type="evidence" value="ECO:0007669"/>
    <property type="project" value="InterPro"/>
</dbReference>
<dbReference type="InterPro" id="IPR018866">
    <property type="entry name" value="Znf-4CXXC_R1"/>
</dbReference>
<name>A0A251SHN0_HELAN</name>
<dbReference type="Pfam" id="PF15612">
    <property type="entry name" value="WHIM1"/>
    <property type="match status" value="1"/>
</dbReference>
<protein>
    <submittedName>
        <fullName evidence="14">Putative DDT domain, subgroup</fullName>
    </submittedName>
    <submittedName>
        <fullName evidence="13">Transcription factor C2H2 family</fullName>
    </submittedName>
</protein>
<keyword evidence="4" id="KW-1017">Isopeptide bond</keyword>
<dbReference type="PANTHER" id="PTHR31169">
    <property type="entry name" value="OS05G0300700 PROTEIN"/>
    <property type="match status" value="1"/>
</dbReference>
<feature type="coiled-coil region" evidence="10">
    <location>
        <begin position="586"/>
        <end position="613"/>
    </location>
</feature>
<proteinExistence type="predicted"/>
<dbReference type="InParanoid" id="A0A251SHN0"/>
<evidence type="ECO:0000256" key="11">
    <source>
        <dbReference type="SAM" id="MobiDB-lite"/>
    </source>
</evidence>
<evidence type="ECO:0000256" key="1">
    <source>
        <dbReference type="ARBA" id="ARBA00004123"/>
    </source>
</evidence>
<dbReference type="InterPro" id="IPR028942">
    <property type="entry name" value="WHIM1_dom"/>
</dbReference>
<dbReference type="Proteomes" id="UP000215914">
    <property type="component" value="Chromosome 14"/>
</dbReference>
<feature type="compositionally biased region" description="Basic and acidic residues" evidence="11">
    <location>
        <begin position="205"/>
        <end position="215"/>
    </location>
</feature>
<evidence type="ECO:0000259" key="12">
    <source>
        <dbReference type="PROSITE" id="PS50827"/>
    </source>
</evidence>
<evidence type="ECO:0000313" key="14">
    <source>
        <dbReference type="EMBL" id="OTF97805.1"/>
    </source>
</evidence>
<comment type="subcellular location">
    <subcellularLocation>
        <location evidence="2">Cytoplasm</location>
    </subcellularLocation>
    <subcellularLocation>
        <location evidence="1">Nucleus</location>
    </subcellularLocation>
</comment>
<keyword evidence="8" id="KW-0804">Transcription</keyword>
<feature type="compositionally biased region" description="Low complexity" evidence="11">
    <location>
        <begin position="8"/>
        <end position="30"/>
    </location>
</feature>
<evidence type="ECO:0000313" key="15">
    <source>
        <dbReference type="Proteomes" id="UP000215914"/>
    </source>
</evidence>
<dbReference type="Gramene" id="mRNA:HanXRQr2_Chr09g0394271">
    <property type="protein sequence ID" value="mRNA:HanXRQr2_Chr09g0394271"/>
    <property type="gene ID" value="HanXRQr2_Chr09g0394271"/>
</dbReference>
<evidence type="ECO:0000256" key="3">
    <source>
        <dbReference type="ARBA" id="ARBA00022490"/>
    </source>
</evidence>
<dbReference type="PROSITE" id="PS50827">
    <property type="entry name" value="DDT"/>
    <property type="match status" value="1"/>
</dbReference>
<feature type="compositionally biased region" description="Polar residues" evidence="11">
    <location>
        <begin position="38"/>
        <end position="57"/>
    </location>
</feature>
<feature type="compositionally biased region" description="Basic and acidic residues" evidence="11">
    <location>
        <begin position="338"/>
        <end position="355"/>
    </location>
</feature>
<feature type="region of interest" description="Disordered" evidence="11">
    <location>
        <begin position="184"/>
        <end position="276"/>
    </location>
</feature>
<evidence type="ECO:0000256" key="7">
    <source>
        <dbReference type="ARBA" id="ARBA00023015"/>
    </source>
</evidence>
<keyword evidence="10" id="KW-0175">Coiled coil</keyword>
<keyword evidence="5" id="KW-0597">Phosphoprotein</keyword>
<sequence length="742" mass="82371">MAIAATASPNSKPTLSTPKKKTTTTTVTTTGDEEKQITSEMKSNNQSSKPQKRNTNPGVRVIHGKIYDSQNGTTCHQCRQKTYAVYVNCKNQAKAKPCNIKYCRTCLLNRYGEKVEEVELLEKWDCPKCKGVCNCSICMKKRGHQPTGMVVQMAKASGFTSVSDMIVAKGAQNVSNYKRVKETTASPRKLASPAEGIVTKSPKKPGKENLFDGKTDLNANPIVSAPSPVEKKPKKVKRKGLEVKPDDIGVNNVTETETTNTLNEKNHKKLKSNGSTEIVEGTVVEKKPKKVKRKGLEVKPDVNGVNNVSETETNNALNEKDQKKLKSNGSTEIVEGNAVEKKPKNVKRKGPEVKPDGSVVNDVSETEINHAINEKKQKKLKTDGSKKTVDGNEVKESNISHDQHANQHSEDNQCLVKKKTSNFFESVIPLPAGTELVTVAGVDLSKEDAGNALQFLEFCSTFAKILDVKKGQAEAVLRDLIKGRSTRRGKFTSVIQFHIQLLSVIQEELESDSESPTPDPSHGNDSWLKALKSCISDSNVKHMDSIDLTAAGYDNLESSMKLKLLVFLCDEVLGTEKIRNWIDDQNVKFAEKRKEAKEKLSVAKDKEKTIKQKMQDDIAKAIIAKEGVPLTLSEHDAIVSKIKNKAAEAHAEMLACKDMVPIDKSRPDAVRAEPIFRDNSGHMYWRLKGCSENPGILLQDIGTGDHTVEVVDKWFEFDDEQMDLIEKHINVLRTRFRKHYKN</sequence>
<dbReference type="InterPro" id="IPR040221">
    <property type="entry name" value="CDCA7/CDA7L"/>
</dbReference>
<keyword evidence="3" id="KW-0963">Cytoplasm</keyword>
<dbReference type="OrthoDB" id="298344at2759"/>
<accession>A0A251SHN0</accession>
<evidence type="ECO:0000256" key="8">
    <source>
        <dbReference type="ARBA" id="ARBA00023163"/>
    </source>
</evidence>
<keyword evidence="6" id="KW-0832">Ubl conjugation</keyword>
<dbReference type="GO" id="GO:0005737">
    <property type="term" value="C:cytoplasm"/>
    <property type="evidence" value="ECO:0007669"/>
    <property type="project" value="UniProtKB-SubCell"/>
</dbReference>